<dbReference type="SUPFAM" id="SSF88659">
    <property type="entry name" value="Sigma3 and sigma4 domains of RNA polymerase sigma factors"/>
    <property type="match status" value="1"/>
</dbReference>
<accession>A0A2S9Y2L5</accession>
<dbReference type="InterPro" id="IPR036388">
    <property type="entry name" value="WH-like_DNA-bd_sf"/>
</dbReference>
<protein>
    <submittedName>
        <fullName evidence="6">RNA polymerase sigma factor</fullName>
    </submittedName>
</protein>
<dbReference type="InterPro" id="IPR013249">
    <property type="entry name" value="RNA_pol_sigma70_r4_t2"/>
</dbReference>
<dbReference type="Proteomes" id="UP000238823">
    <property type="component" value="Unassembled WGS sequence"/>
</dbReference>
<dbReference type="Gene3D" id="1.10.1740.10">
    <property type="match status" value="1"/>
</dbReference>
<comment type="caution">
    <text evidence="6">The sequence shown here is derived from an EMBL/GenBank/DDBJ whole genome shotgun (WGS) entry which is preliminary data.</text>
</comment>
<dbReference type="GO" id="GO:0003677">
    <property type="term" value="F:DNA binding"/>
    <property type="evidence" value="ECO:0007669"/>
    <property type="project" value="InterPro"/>
</dbReference>
<dbReference type="RefSeq" id="WP_106093236.1">
    <property type="nucleotide sequence ID" value="NZ_PVNL01000121.1"/>
</dbReference>
<evidence type="ECO:0000259" key="5">
    <source>
        <dbReference type="Pfam" id="PF08281"/>
    </source>
</evidence>
<dbReference type="PANTHER" id="PTHR43133:SF51">
    <property type="entry name" value="RNA POLYMERASE SIGMA FACTOR"/>
    <property type="match status" value="1"/>
</dbReference>
<sequence length="168" mass="18738">MSWQISASTATVQRLNTELLKFFYARVKQTQDAEDLASTTWLGAGRNFKHLSSLRHFLFSVAYIVLADHRRKAGRRPITEPADFNALPAVFVELDSLLDRLTTRADQKAHAERAAALLPEAYRDVVLLALDGRKNGEIALTLQLNGNTVRSRLSRGLALLRPLLDVDG</sequence>
<dbReference type="SUPFAM" id="SSF88946">
    <property type="entry name" value="Sigma2 domain of RNA polymerase sigma factors"/>
    <property type="match status" value="1"/>
</dbReference>
<dbReference type="OrthoDB" id="5501064at2"/>
<dbReference type="InterPro" id="IPR013324">
    <property type="entry name" value="RNA_pol_sigma_r3/r4-like"/>
</dbReference>
<dbReference type="InterPro" id="IPR039425">
    <property type="entry name" value="RNA_pol_sigma-70-like"/>
</dbReference>
<name>A0A2S9Y2L5_9BACT</name>
<dbReference type="InterPro" id="IPR013325">
    <property type="entry name" value="RNA_pol_sigma_r2"/>
</dbReference>
<gene>
    <name evidence="6" type="ORF">ENSA7_63940</name>
</gene>
<proteinExistence type="inferred from homology"/>
<dbReference type="EMBL" id="PVNL01000121">
    <property type="protein sequence ID" value="PRP99352.1"/>
    <property type="molecule type" value="Genomic_DNA"/>
</dbReference>
<keyword evidence="2" id="KW-0805">Transcription regulation</keyword>
<keyword evidence="4" id="KW-0804">Transcription</keyword>
<dbReference type="PANTHER" id="PTHR43133">
    <property type="entry name" value="RNA POLYMERASE ECF-TYPE SIGMA FACTO"/>
    <property type="match status" value="1"/>
</dbReference>
<dbReference type="GO" id="GO:0006352">
    <property type="term" value="P:DNA-templated transcription initiation"/>
    <property type="evidence" value="ECO:0007669"/>
    <property type="project" value="InterPro"/>
</dbReference>
<evidence type="ECO:0000256" key="2">
    <source>
        <dbReference type="ARBA" id="ARBA00023015"/>
    </source>
</evidence>
<feature type="domain" description="RNA polymerase sigma factor 70 region 4 type 2" evidence="5">
    <location>
        <begin position="113"/>
        <end position="160"/>
    </location>
</feature>
<keyword evidence="3" id="KW-0731">Sigma factor</keyword>
<evidence type="ECO:0000256" key="4">
    <source>
        <dbReference type="ARBA" id="ARBA00023163"/>
    </source>
</evidence>
<evidence type="ECO:0000256" key="3">
    <source>
        <dbReference type="ARBA" id="ARBA00023082"/>
    </source>
</evidence>
<dbReference type="AlphaFoldDB" id="A0A2S9Y2L5"/>
<dbReference type="Pfam" id="PF08281">
    <property type="entry name" value="Sigma70_r4_2"/>
    <property type="match status" value="1"/>
</dbReference>
<comment type="similarity">
    <text evidence="1">Belongs to the sigma-70 factor family. ECF subfamily.</text>
</comment>
<evidence type="ECO:0000313" key="6">
    <source>
        <dbReference type="EMBL" id="PRP99352.1"/>
    </source>
</evidence>
<evidence type="ECO:0000313" key="7">
    <source>
        <dbReference type="Proteomes" id="UP000238823"/>
    </source>
</evidence>
<dbReference type="GO" id="GO:0016987">
    <property type="term" value="F:sigma factor activity"/>
    <property type="evidence" value="ECO:0007669"/>
    <property type="project" value="UniProtKB-KW"/>
</dbReference>
<dbReference type="Gene3D" id="1.10.10.10">
    <property type="entry name" value="Winged helix-like DNA-binding domain superfamily/Winged helix DNA-binding domain"/>
    <property type="match status" value="1"/>
</dbReference>
<evidence type="ECO:0000256" key="1">
    <source>
        <dbReference type="ARBA" id="ARBA00010641"/>
    </source>
</evidence>
<reference evidence="6 7" key="1">
    <citation type="submission" date="2018-03" db="EMBL/GenBank/DDBJ databases">
        <title>Draft Genome Sequences of the Obligatory Marine Myxobacteria Enhygromyxa salina SWB007.</title>
        <authorList>
            <person name="Poehlein A."/>
            <person name="Moghaddam J.A."/>
            <person name="Harms H."/>
            <person name="Alanjari M."/>
            <person name="Koenig G.M."/>
            <person name="Daniel R."/>
            <person name="Schaeberle T.F."/>
        </authorList>
    </citation>
    <scope>NUCLEOTIDE SEQUENCE [LARGE SCALE GENOMIC DNA]</scope>
    <source>
        <strain evidence="6 7">SWB007</strain>
    </source>
</reference>
<organism evidence="6 7">
    <name type="scientific">Enhygromyxa salina</name>
    <dbReference type="NCBI Taxonomy" id="215803"/>
    <lineage>
        <taxon>Bacteria</taxon>
        <taxon>Pseudomonadati</taxon>
        <taxon>Myxococcota</taxon>
        <taxon>Polyangia</taxon>
        <taxon>Nannocystales</taxon>
        <taxon>Nannocystaceae</taxon>
        <taxon>Enhygromyxa</taxon>
    </lineage>
</organism>